<dbReference type="AlphaFoldDB" id="A0A9N9RIG7"/>
<dbReference type="Proteomes" id="UP001153620">
    <property type="component" value="Chromosome 1"/>
</dbReference>
<keyword evidence="7" id="KW-1185">Reference proteome</keyword>
<evidence type="ECO:0000313" key="7">
    <source>
        <dbReference type="Proteomes" id="UP001153620"/>
    </source>
</evidence>
<dbReference type="SUPFAM" id="SSF48371">
    <property type="entry name" value="ARM repeat"/>
    <property type="match status" value="1"/>
</dbReference>
<sequence>MDSIIPFLDESEQPFSHEDIIRARTMIMENLNNLLTASSAQIKIELVTKIQEQVLKWAPAMRVLEEVIDDILAISLDQNQDVKKSIIGFIEEVCKQKIRMLPKVIKCVAMFLRSESAILIKRVTQACGSIYKNTLQWMCSTEDVTEEMKDCWEQLCLIKAQILDMIDHENDGVRTNAIKFLEGVILLQTHPDADSMKKDNDFSLADVPLTLTHIRRRKLEEEAMNIFEILVKFHGASHISSVNLIACTGTLCTIAKMRPALMGQVVEALKNLHSSFPPTLTNSQIASIRKNLKMQFINLLKQPASFDWRTAIIPILQDLGASQNEINRSLPKMDKKEIQMRTKRALENEEARNQAKRARFEDKKKSMLHKIPKDDEMEVDEDTIFDQQRRSDSINEKFIAEAIQNVEVAAQLIITSMTKLPDKIPDSFIKAYQPSIGPVTITSQIDKISRTFAAQLTEAKLGPGSKELTAEEPLKAKMSAVEEQSIVMGEDYQKDETTRKLRETLERMKEQPKMKQRIRTLKLQEITKPLHKDLKQQFLNDAVRRVLKCERQAIVSGMGFKRKKIITVFASTFLPSVREIVMEYIMEDLIKRFDLAFMWLFEEYSLMQGFTRFSYVKSEHKHDYAYNRLLSDLVMKILSRGSEFRERESLIKRLYLEAPFVSDESVEILTKICENDDLYECGLVLLKDLLIRRPPREEYLLETLLKFTVHQNTLVREKAIENVMNVYSMHQILLKNIEGFAVKSIIFLQMPQPTENAMKYMLFNDLNPPDSWTEDMTKSMLNLYLTLLPHNESLIEELSGVYVAASPDVKRIILRSIEVPVKKLGIESKPIMKLLDVCAKGTETLITRIIYILTENSCPTQELIDKVKNLYNTKLNDVRILIPIILHLTKKEIVAALPKILKLNPQLMKDVFMRLLGVKTEVQRSNLQPITPTELLVALHAIDTSQAELKLIVKATSLCIAEKEVYTHEVLGVVMQQLVEMNPLPTLLMRTVIQSHTLYPRLSGFITNLLQRLIVKQVWKSKLIWDGFVKCCQKLQPQSMGVLIQLPASQLLDALQICPDLKSPLLDYAREMNKHQISHATSQVLEVLGESQSESTTQQEEPDAPGI</sequence>
<dbReference type="InterPro" id="IPR011989">
    <property type="entry name" value="ARM-like"/>
</dbReference>
<dbReference type="Pfam" id="PF12295">
    <property type="entry name" value="Symplekin_C"/>
    <property type="match status" value="1"/>
</dbReference>
<dbReference type="InterPro" id="IPR022075">
    <property type="entry name" value="Symplekin_C"/>
</dbReference>
<keyword evidence="3" id="KW-0539">Nucleus</keyword>
<evidence type="ECO:0008006" key="8">
    <source>
        <dbReference type="Google" id="ProtNLM"/>
    </source>
</evidence>
<protein>
    <recommendedName>
        <fullName evidence="8">Symplekin</fullName>
    </recommendedName>
</protein>
<evidence type="ECO:0000259" key="5">
    <source>
        <dbReference type="Pfam" id="PF12295"/>
    </source>
</evidence>
<proteinExistence type="predicted"/>
<evidence type="ECO:0000313" key="6">
    <source>
        <dbReference type="EMBL" id="CAG9797512.1"/>
    </source>
</evidence>
<evidence type="ECO:0000259" key="4">
    <source>
        <dbReference type="Pfam" id="PF11935"/>
    </source>
</evidence>
<feature type="domain" description="Symplekin C-terminal" evidence="5">
    <location>
        <begin position="877"/>
        <end position="1057"/>
    </location>
</feature>
<dbReference type="GO" id="GO:0005847">
    <property type="term" value="C:mRNA cleavage and polyadenylation specificity factor complex"/>
    <property type="evidence" value="ECO:0007669"/>
    <property type="project" value="TreeGrafter"/>
</dbReference>
<dbReference type="Pfam" id="PF11935">
    <property type="entry name" value="SYMPK_PTA1_N"/>
    <property type="match status" value="1"/>
</dbReference>
<dbReference type="InterPro" id="IPR032460">
    <property type="entry name" value="Symplekin/Pta1_N"/>
</dbReference>
<dbReference type="PANTHER" id="PTHR15245:SF20">
    <property type="entry name" value="SYMPLEKIN"/>
    <property type="match status" value="1"/>
</dbReference>
<evidence type="ECO:0000256" key="2">
    <source>
        <dbReference type="ARBA" id="ARBA00022664"/>
    </source>
</evidence>
<gene>
    <name evidence="6" type="ORF">CHIRRI_LOCUS510</name>
</gene>
<dbReference type="GO" id="GO:0006397">
    <property type="term" value="P:mRNA processing"/>
    <property type="evidence" value="ECO:0007669"/>
    <property type="project" value="UniProtKB-KW"/>
</dbReference>
<dbReference type="InterPro" id="IPR016024">
    <property type="entry name" value="ARM-type_fold"/>
</dbReference>
<reference evidence="6" key="1">
    <citation type="submission" date="2022-01" db="EMBL/GenBank/DDBJ databases">
        <authorList>
            <person name="King R."/>
        </authorList>
    </citation>
    <scope>NUCLEOTIDE SEQUENCE</scope>
</reference>
<feature type="domain" description="Symplekin/Pta1 N-terminal" evidence="4">
    <location>
        <begin position="119"/>
        <end position="333"/>
    </location>
</feature>
<dbReference type="OrthoDB" id="331600at2759"/>
<organism evidence="6 7">
    <name type="scientific">Chironomus riparius</name>
    <dbReference type="NCBI Taxonomy" id="315576"/>
    <lineage>
        <taxon>Eukaryota</taxon>
        <taxon>Metazoa</taxon>
        <taxon>Ecdysozoa</taxon>
        <taxon>Arthropoda</taxon>
        <taxon>Hexapoda</taxon>
        <taxon>Insecta</taxon>
        <taxon>Pterygota</taxon>
        <taxon>Neoptera</taxon>
        <taxon>Endopterygota</taxon>
        <taxon>Diptera</taxon>
        <taxon>Nematocera</taxon>
        <taxon>Chironomoidea</taxon>
        <taxon>Chironomidae</taxon>
        <taxon>Chironominae</taxon>
        <taxon>Chironomus</taxon>
    </lineage>
</organism>
<name>A0A9N9RIG7_9DIPT</name>
<evidence type="ECO:0000256" key="3">
    <source>
        <dbReference type="ARBA" id="ARBA00023242"/>
    </source>
</evidence>
<dbReference type="EMBL" id="OU895877">
    <property type="protein sequence ID" value="CAG9797512.1"/>
    <property type="molecule type" value="Genomic_DNA"/>
</dbReference>
<reference evidence="6" key="2">
    <citation type="submission" date="2022-10" db="EMBL/GenBank/DDBJ databases">
        <authorList>
            <consortium name="ENA_rothamsted_submissions"/>
            <consortium name="culmorum"/>
            <person name="King R."/>
        </authorList>
    </citation>
    <scope>NUCLEOTIDE SEQUENCE</scope>
</reference>
<accession>A0A9N9RIG7</accession>
<comment type="subcellular location">
    <subcellularLocation>
        <location evidence="1">Nucleus</location>
    </subcellularLocation>
</comment>
<dbReference type="InterPro" id="IPR021850">
    <property type="entry name" value="Symplekin/Pta1"/>
</dbReference>
<evidence type="ECO:0000256" key="1">
    <source>
        <dbReference type="ARBA" id="ARBA00004123"/>
    </source>
</evidence>
<dbReference type="Gene3D" id="1.25.10.10">
    <property type="entry name" value="Leucine-rich Repeat Variant"/>
    <property type="match status" value="1"/>
</dbReference>
<keyword evidence="2" id="KW-0507">mRNA processing</keyword>
<dbReference type="PANTHER" id="PTHR15245">
    <property type="entry name" value="SYMPLEKIN-RELATED"/>
    <property type="match status" value="1"/>
</dbReference>